<dbReference type="EMBL" id="FCOL02000004">
    <property type="protein sequence ID" value="SAL26796.1"/>
    <property type="molecule type" value="Genomic_DNA"/>
</dbReference>
<dbReference type="SUPFAM" id="SSF49879">
    <property type="entry name" value="SMAD/FHA domain"/>
    <property type="match status" value="1"/>
</dbReference>
<keyword evidence="1" id="KW-0472">Membrane</keyword>
<feature type="domain" description="YscD cytoplasmic" evidence="2">
    <location>
        <begin position="9"/>
        <end position="98"/>
    </location>
</feature>
<keyword evidence="4" id="KW-1185">Reference proteome</keyword>
<evidence type="ECO:0000256" key="1">
    <source>
        <dbReference type="SAM" id="Phobius"/>
    </source>
</evidence>
<dbReference type="RefSeq" id="WP_087655215.1">
    <property type="nucleotide sequence ID" value="NZ_FCOL02000004.1"/>
</dbReference>
<keyword evidence="1" id="KW-0812">Transmembrane</keyword>
<dbReference type="AlphaFoldDB" id="A0A158G406"/>
<gene>
    <name evidence="3" type="ORF">AWB67_01102</name>
</gene>
<proteinExistence type="predicted"/>
<sequence>MTNRFTLFVTSGVHTGASVQFGAARELTIGSAATADLMLVDERVKPSHAELRIVSGSLMLAALHDGVAVFGRPVPRGTRVTLDPGALFSIDTTAFLLGGPDGVRPGAAQTEAARRAYLRRYSASGYAASMWRRASLLLKIVMLLATAAVVALAVWFAKAPRPVSTDAGLAGASAFRFVSTHVEKKTGAMIYEGYVATPADMANLTAVAWHNPRAPVMRVTVLSQLSDQLAGFLGKYYRGAQLRPGEPGDFSVVIGGADAHVLPESWDYARVARFAKADLAGLKSLRFPGRETRPGEPVRLPLSAIGMNLSRTSRGAYLADGQGARYFPGARMPLGKLTRITACTADVMREDDGTVYEFFVRSADANACR</sequence>
<dbReference type="Pfam" id="PF16697">
    <property type="entry name" value="Yop-YscD_cpl"/>
    <property type="match status" value="1"/>
</dbReference>
<keyword evidence="1" id="KW-1133">Transmembrane helix</keyword>
<comment type="caution">
    <text evidence="3">The sequence shown here is derived from an EMBL/GenBank/DDBJ whole genome shotgun (WGS) entry which is preliminary data.</text>
</comment>
<accession>A0A158G406</accession>
<feature type="transmembrane region" description="Helical" evidence="1">
    <location>
        <begin position="136"/>
        <end position="157"/>
    </location>
</feature>
<dbReference type="OrthoDB" id="8989163at2"/>
<organism evidence="3 4">
    <name type="scientific">Caballeronia terrestris</name>
    <dbReference type="NCBI Taxonomy" id="1226301"/>
    <lineage>
        <taxon>Bacteria</taxon>
        <taxon>Pseudomonadati</taxon>
        <taxon>Pseudomonadota</taxon>
        <taxon>Betaproteobacteria</taxon>
        <taxon>Burkholderiales</taxon>
        <taxon>Burkholderiaceae</taxon>
        <taxon>Caballeronia</taxon>
    </lineage>
</organism>
<dbReference type="Gene3D" id="2.60.200.20">
    <property type="match status" value="1"/>
</dbReference>
<evidence type="ECO:0000259" key="2">
    <source>
        <dbReference type="Pfam" id="PF16697"/>
    </source>
</evidence>
<evidence type="ECO:0000313" key="4">
    <source>
        <dbReference type="Proteomes" id="UP000054925"/>
    </source>
</evidence>
<evidence type="ECO:0000313" key="3">
    <source>
        <dbReference type="EMBL" id="SAL26796.1"/>
    </source>
</evidence>
<dbReference type="InterPro" id="IPR008984">
    <property type="entry name" value="SMAD_FHA_dom_sf"/>
</dbReference>
<protein>
    <recommendedName>
        <fullName evidence="2">YscD cytoplasmic domain-containing protein</fullName>
    </recommendedName>
</protein>
<dbReference type="Proteomes" id="UP000054925">
    <property type="component" value="Unassembled WGS sequence"/>
</dbReference>
<name>A0A158G406_9BURK</name>
<dbReference type="InterPro" id="IPR032030">
    <property type="entry name" value="YscD_cytoplasmic_dom"/>
</dbReference>
<reference evidence="3" key="1">
    <citation type="submission" date="2016-01" db="EMBL/GenBank/DDBJ databases">
        <authorList>
            <person name="Peeters C."/>
        </authorList>
    </citation>
    <scope>NUCLEOTIDE SEQUENCE [LARGE SCALE GENOMIC DNA]</scope>
    <source>
        <strain evidence="3">LMG 22937</strain>
    </source>
</reference>